<dbReference type="Gene3D" id="3.30.559.10">
    <property type="entry name" value="Chloramphenicol acetyltransferase-like domain"/>
    <property type="match status" value="1"/>
</dbReference>
<comment type="caution">
    <text evidence="5">The sequence shown here is derived from an EMBL/GenBank/DDBJ whole genome shotgun (WGS) entry which is preliminary data.</text>
</comment>
<accession>A0ABS4G125</accession>
<dbReference type="InterPro" id="IPR023213">
    <property type="entry name" value="CAT-like_dom_sf"/>
</dbReference>
<dbReference type="PANTHER" id="PTHR43178:SF5">
    <property type="entry name" value="LIPOAMIDE ACYLTRANSFERASE COMPONENT OF BRANCHED-CHAIN ALPHA-KETO ACID DEHYDROGENASE COMPLEX, MITOCHONDRIAL"/>
    <property type="match status" value="1"/>
</dbReference>
<protein>
    <submittedName>
        <fullName evidence="5">Pyruvate/2-oxoglutarate dehydrogenase complex dihydrolipoamide acyltransferase (E2) component</fullName>
    </submittedName>
</protein>
<comment type="cofactor">
    <cofactor evidence="1">
        <name>(R)-lipoate</name>
        <dbReference type="ChEBI" id="CHEBI:83088"/>
    </cofactor>
</comment>
<reference evidence="5 6" key="1">
    <citation type="submission" date="2021-03" db="EMBL/GenBank/DDBJ databases">
        <title>Genomic Encyclopedia of Type Strains, Phase IV (KMG-IV): sequencing the most valuable type-strain genomes for metagenomic binning, comparative biology and taxonomic classification.</title>
        <authorList>
            <person name="Goeker M."/>
        </authorList>
    </citation>
    <scope>NUCLEOTIDE SEQUENCE [LARGE SCALE GENOMIC DNA]</scope>
    <source>
        <strain evidence="5 6">DSM 6139</strain>
    </source>
</reference>
<evidence type="ECO:0000256" key="1">
    <source>
        <dbReference type="ARBA" id="ARBA00001938"/>
    </source>
</evidence>
<dbReference type="InterPro" id="IPR050743">
    <property type="entry name" value="2-oxoacid_DH_E2_comp"/>
</dbReference>
<evidence type="ECO:0000256" key="3">
    <source>
        <dbReference type="ARBA" id="ARBA00023315"/>
    </source>
</evidence>
<evidence type="ECO:0000313" key="5">
    <source>
        <dbReference type="EMBL" id="MBP1918201.1"/>
    </source>
</evidence>
<keyword evidence="5" id="KW-0670">Pyruvate</keyword>
<sequence>MDNEIASSQVDGMEILKEFPLSGIRRIIASKMEESLRKSPQATVTSKADMTSLMAMKKKYYEQGFEVTFTDLFVKVSEFALKLVPELNASLQNGKIRLYKSINIGVAIGTDKALFVPVIKNVQDKSLLEVSRELKELILKISDQKITADDFSFGTFTISNMGMFKVDIMTPIINVPEAAILSIGATRKELVVDDDDTIRIKPMTTLSLTLDHAVLDGFPAARFLEAFQHIMENPNDYFS</sequence>
<dbReference type="InterPro" id="IPR001078">
    <property type="entry name" value="2-oxoacid_DH_actylTfrase"/>
</dbReference>
<feature type="domain" description="2-oxoacid dehydrogenase acyltransferase catalytic" evidence="4">
    <location>
        <begin position="17"/>
        <end position="237"/>
    </location>
</feature>
<dbReference type="GO" id="GO:0016746">
    <property type="term" value="F:acyltransferase activity"/>
    <property type="evidence" value="ECO:0007669"/>
    <property type="project" value="UniProtKB-KW"/>
</dbReference>
<keyword evidence="2" id="KW-0808">Transferase</keyword>
<dbReference type="RefSeq" id="WP_209458445.1">
    <property type="nucleotide sequence ID" value="NZ_JAGGKC010000004.1"/>
</dbReference>
<evidence type="ECO:0000259" key="4">
    <source>
        <dbReference type="Pfam" id="PF00198"/>
    </source>
</evidence>
<evidence type="ECO:0000313" key="6">
    <source>
        <dbReference type="Proteomes" id="UP001519271"/>
    </source>
</evidence>
<dbReference type="Proteomes" id="UP001519271">
    <property type="component" value="Unassembled WGS sequence"/>
</dbReference>
<name>A0ABS4G125_9CLOT</name>
<dbReference type="SUPFAM" id="SSF52777">
    <property type="entry name" value="CoA-dependent acyltransferases"/>
    <property type="match status" value="1"/>
</dbReference>
<dbReference type="EMBL" id="JAGGKC010000004">
    <property type="protein sequence ID" value="MBP1918201.1"/>
    <property type="molecule type" value="Genomic_DNA"/>
</dbReference>
<dbReference type="Pfam" id="PF00198">
    <property type="entry name" value="2-oxoacid_dh"/>
    <property type="match status" value="1"/>
</dbReference>
<proteinExistence type="predicted"/>
<gene>
    <name evidence="5" type="ORF">J2Z34_000673</name>
</gene>
<keyword evidence="6" id="KW-1185">Reference proteome</keyword>
<dbReference type="PANTHER" id="PTHR43178">
    <property type="entry name" value="DIHYDROLIPOAMIDE ACETYLTRANSFERASE COMPONENT OF PYRUVATE DEHYDROGENASE COMPLEX"/>
    <property type="match status" value="1"/>
</dbReference>
<organism evidence="5 6">
    <name type="scientific">Youngiibacter multivorans</name>
    <dbReference type="NCBI Taxonomy" id="937251"/>
    <lineage>
        <taxon>Bacteria</taxon>
        <taxon>Bacillati</taxon>
        <taxon>Bacillota</taxon>
        <taxon>Clostridia</taxon>
        <taxon>Eubacteriales</taxon>
        <taxon>Clostridiaceae</taxon>
        <taxon>Youngiibacter</taxon>
    </lineage>
</organism>
<evidence type="ECO:0000256" key="2">
    <source>
        <dbReference type="ARBA" id="ARBA00022679"/>
    </source>
</evidence>
<keyword evidence="3 5" id="KW-0012">Acyltransferase</keyword>